<evidence type="ECO:0000313" key="2">
    <source>
        <dbReference type="EMBL" id="KAL1583526.1"/>
    </source>
</evidence>
<reference evidence="2 3" key="1">
    <citation type="journal article" date="2020" name="Microbiol. Resour. Announc.">
        <title>Draft Genome Sequence of a Cladosporium Species Isolated from the Mesophotic Ascidian Didemnum maculosum.</title>
        <authorList>
            <person name="Gioti A."/>
            <person name="Siaperas R."/>
            <person name="Nikolaivits E."/>
            <person name="Le Goff G."/>
            <person name="Ouazzani J."/>
            <person name="Kotoulas G."/>
            <person name="Topakas E."/>
        </authorList>
    </citation>
    <scope>NUCLEOTIDE SEQUENCE [LARGE SCALE GENOMIC DNA]</scope>
    <source>
        <strain evidence="2 3">TM138-S3</strain>
    </source>
</reference>
<dbReference type="Gene3D" id="3.90.550.20">
    <property type="match status" value="1"/>
</dbReference>
<dbReference type="PANTHER" id="PTHR46830:SF2">
    <property type="entry name" value="ALPHA-1,4-N-ACETYLGLUCOSAMINYLTRANSFERASE"/>
    <property type="match status" value="1"/>
</dbReference>
<evidence type="ECO:0000256" key="1">
    <source>
        <dbReference type="ARBA" id="ARBA00009003"/>
    </source>
</evidence>
<dbReference type="EMBL" id="JAAQHG020000034">
    <property type="protein sequence ID" value="KAL1583526.1"/>
    <property type="molecule type" value="Genomic_DNA"/>
</dbReference>
<evidence type="ECO:0008006" key="4">
    <source>
        <dbReference type="Google" id="ProtNLM"/>
    </source>
</evidence>
<dbReference type="InterPro" id="IPR029044">
    <property type="entry name" value="Nucleotide-diphossugar_trans"/>
</dbReference>
<dbReference type="Proteomes" id="UP000803884">
    <property type="component" value="Unassembled WGS sequence"/>
</dbReference>
<accession>A0AB34KIE8</accession>
<evidence type="ECO:0000313" key="3">
    <source>
        <dbReference type="Proteomes" id="UP000803884"/>
    </source>
</evidence>
<protein>
    <recommendedName>
        <fullName evidence="4">Glycosyl transferase</fullName>
    </recommendedName>
</protein>
<dbReference type="GO" id="GO:1901135">
    <property type="term" value="P:carbohydrate derivative metabolic process"/>
    <property type="evidence" value="ECO:0007669"/>
    <property type="project" value="UniProtKB-ARBA"/>
</dbReference>
<gene>
    <name evidence="2" type="ORF">WHR41_07726</name>
</gene>
<dbReference type="RefSeq" id="XP_069226633.1">
    <property type="nucleotide sequence ID" value="XM_069376330.1"/>
</dbReference>
<sequence>MRLRLQVFVLASAICVFLGVYSLLIRRSHHATEILRLEHEYLDWDFVDTPEEITCQQGGNNTNKWSQIPFVVHFVLIAEHDRGAELEFYQYLAIKAALLRIQPERIKVHTYALNEENEWWQLIQHRVELVIHTRRETLITTDGVIHKLRLPHQTDILRLEVLHSRGGIYLDTDVYALQSFSPLLTSSRDVLMGYEGGSRSGLGNAVIVARPASTFISRWLEAYRKSFDDRPQMWNHHSVMVPAQLAHEFPDTICTLSPAAFFWPTWSREHIESMHRPLSVDASELTEIKSNISQWQGAMFPNQLAYHAWGNLARERYLRQLTPDTLLNVETKFNILLREIYETSV</sequence>
<name>A0AB34KIE8_9PEZI</name>
<dbReference type="InterPro" id="IPR007577">
    <property type="entry name" value="GlycoTrfase_DXD_sugar-bd_CS"/>
</dbReference>
<comment type="caution">
    <text evidence="2">The sequence shown here is derived from an EMBL/GenBank/DDBJ whole genome shotgun (WGS) entry which is preliminary data.</text>
</comment>
<organism evidence="2 3">
    <name type="scientific">Cladosporium halotolerans</name>
    <dbReference type="NCBI Taxonomy" id="1052096"/>
    <lineage>
        <taxon>Eukaryota</taxon>
        <taxon>Fungi</taxon>
        <taxon>Dikarya</taxon>
        <taxon>Ascomycota</taxon>
        <taxon>Pezizomycotina</taxon>
        <taxon>Dothideomycetes</taxon>
        <taxon>Dothideomycetidae</taxon>
        <taxon>Cladosporiales</taxon>
        <taxon>Cladosporiaceae</taxon>
        <taxon>Cladosporium</taxon>
    </lineage>
</organism>
<dbReference type="SUPFAM" id="SSF53448">
    <property type="entry name" value="Nucleotide-diphospho-sugar transferases"/>
    <property type="match status" value="1"/>
</dbReference>
<keyword evidence="3" id="KW-1185">Reference proteome</keyword>
<comment type="similarity">
    <text evidence="1">Belongs to the glycosyltransferase 32 family.</text>
</comment>
<dbReference type="GeneID" id="96009168"/>
<dbReference type="AlphaFoldDB" id="A0AB34KIE8"/>
<dbReference type="Pfam" id="PF04488">
    <property type="entry name" value="Gly_transf_sug"/>
    <property type="match status" value="1"/>
</dbReference>
<dbReference type="PANTHER" id="PTHR46830">
    <property type="entry name" value="TRANSFERASE, PUTATIVE-RELATED"/>
    <property type="match status" value="1"/>
</dbReference>
<proteinExistence type="inferred from homology"/>